<proteinExistence type="predicted"/>
<accession>A0AAX3N3V5</accession>
<evidence type="ECO:0000313" key="1">
    <source>
        <dbReference type="EMBL" id="WDH83302.1"/>
    </source>
</evidence>
<dbReference type="AlphaFoldDB" id="A0AAX3N3V5"/>
<sequence length="67" mass="7973">MKKEIDDLVEYFERNMEELQQELQLNPDDEFIKGKIAGIKYALIVCRMYNRPEDGHQIDVIIDTPME</sequence>
<gene>
    <name evidence="1" type="ORF">PUW23_03395</name>
</gene>
<dbReference type="Proteomes" id="UP001220962">
    <property type="component" value="Chromosome"/>
</dbReference>
<protein>
    <recommendedName>
        <fullName evidence="3">Phage protein</fullName>
    </recommendedName>
</protein>
<evidence type="ECO:0000313" key="2">
    <source>
        <dbReference type="Proteomes" id="UP001220962"/>
    </source>
</evidence>
<organism evidence="1 2">
    <name type="scientific">Paenibacillus urinalis</name>
    <dbReference type="NCBI Taxonomy" id="521520"/>
    <lineage>
        <taxon>Bacteria</taxon>
        <taxon>Bacillati</taxon>
        <taxon>Bacillota</taxon>
        <taxon>Bacilli</taxon>
        <taxon>Bacillales</taxon>
        <taxon>Paenibacillaceae</taxon>
        <taxon>Paenibacillus</taxon>
    </lineage>
</organism>
<evidence type="ECO:0008006" key="3">
    <source>
        <dbReference type="Google" id="ProtNLM"/>
    </source>
</evidence>
<reference evidence="1" key="1">
    <citation type="submission" date="2023-02" db="EMBL/GenBank/DDBJ databases">
        <title>Pathogen: clinical or host-associated sample.</title>
        <authorList>
            <person name="Hergert J."/>
            <person name="Casey R."/>
            <person name="Wagner J."/>
            <person name="Young E.L."/>
            <person name="Oakeson K.F."/>
        </authorList>
    </citation>
    <scope>NUCLEOTIDE SEQUENCE</scope>
    <source>
        <strain evidence="1">2022CK-00830</strain>
    </source>
</reference>
<dbReference type="RefSeq" id="WP_274359433.1">
    <property type="nucleotide sequence ID" value="NZ_CP118101.1"/>
</dbReference>
<dbReference type="EMBL" id="CP118101">
    <property type="protein sequence ID" value="WDH83302.1"/>
    <property type="molecule type" value="Genomic_DNA"/>
</dbReference>
<name>A0AAX3N3V5_9BACL</name>